<evidence type="ECO:0000313" key="1">
    <source>
        <dbReference type="EMBL" id="KPH62449.1"/>
    </source>
</evidence>
<proteinExistence type="predicted"/>
<organism evidence="1 2">
    <name type="scientific">Pseudoalteromonas porphyrae</name>
    <dbReference type="NCBI Taxonomy" id="187330"/>
    <lineage>
        <taxon>Bacteria</taxon>
        <taxon>Pseudomonadati</taxon>
        <taxon>Pseudomonadota</taxon>
        <taxon>Gammaproteobacteria</taxon>
        <taxon>Alteromonadales</taxon>
        <taxon>Pseudoalteromonadaceae</taxon>
        <taxon>Pseudoalteromonas</taxon>
    </lineage>
</organism>
<comment type="caution">
    <text evidence="1">The sequence shown here is derived from an EMBL/GenBank/DDBJ whole genome shotgun (WGS) entry which is preliminary data.</text>
</comment>
<reference evidence="1 2" key="1">
    <citation type="submission" date="2015-08" db="EMBL/GenBank/DDBJ databases">
        <title>Draft Genome Sequence of Pseudoalteromonas porphyrae UCD-SED14.</title>
        <authorList>
            <person name="Coil D.A."/>
            <person name="Jospin G."/>
            <person name="Lee R.D."/>
            <person name="Eisen J.A."/>
        </authorList>
    </citation>
    <scope>NUCLEOTIDE SEQUENCE [LARGE SCALE GENOMIC DNA]</scope>
    <source>
        <strain evidence="1 2">UCD-SED14</strain>
    </source>
</reference>
<dbReference type="AlphaFoldDB" id="A0A0N0LZM1"/>
<sequence length="120" mass="13455">MDVTFFAEKEGCDINSFDEVPENSVLGGGRFTKDQIGDLLGCFKCSASALSDNLWILPTSFSENLAVIDDEQLKNIAIDWADEHSWENTNVNSMDLAGHLLELKYAYLSHSNKRVFSLFE</sequence>
<name>A0A0N0LZM1_9GAMM</name>
<dbReference type="Proteomes" id="UP000037848">
    <property type="component" value="Unassembled WGS sequence"/>
</dbReference>
<keyword evidence="2" id="KW-1185">Reference proteome</keyword>
<evidence type="ECO:0000313" key="2">
    <source>
        <dbReference type="Proteomes" id="UP000037848"/>
    </source>
</evidence>
<dbReference type="OrthoDB" id="6227811at2"/>
<gene>
    <name evidence="1" type="ORF">ADS77_12140</name>
</gene>
<protein>
    <submittedName>
        <fullName evidence="1">Uncharacterized protein</fullName>
    </submittedName>
</protein>
<dbReference type="EMBL" id="LHPH01000013">
    <property type="protein sequence ID" value="KPH62449.1"/>
    <property type="molecule type" value="Genomic_DNA"/>
</dbReference>
<dbReference type="PATRIC" id="fig|187330.3.peg.851"/>
<accession>A0A0N0LZM1</accession>
<dbReference type="RefSeq" id="WP_054454639.1">
    <property type="nucleotide sequence ID" value="NZ_LHPH01000013.1"/>
</dbReference>